<reference evidence="1" key="1">
    <citation type="submission" date="2023-04" db="EMBL/GenBank/DDBJ databases">
        <authorList>
            <consortium name="ELIXIR-Norway"/>
        </authorList>
    </citation>
    <scope>NUCLEOTIDE SEQUENCE [LARGE SCALE GENOMIC DNA]</scope>
</reference>
<accession>A0ABN8ZPK2</accession>
<proteinExistence type="predicted"/>
<evidence type="ECO:0000313" key="1">
    <source>
        <dbReference type="EMBL" id="CAI9175840.1"/>
    </source>
</evidence>
<gene>
    <name evidence="1" type="ORF">MRATA1EN1_LOCUS24802</name>
</gene>
<sequence length="149" mass="16295">MSCPSGVKQSTSWPPVLNNTKYTLIGLNKCYKSDRGLSSSSYQKCDFSGFCFHHLCLKYIQSFYQAGLSPHSSACSKGCGLADLDPAGRWTPGREVMYPVLTHMAGLADFTWKEQVGDILDFSGHKVSVASILPCHGSMNQLQTIHLNG</sequence>
<dbReference type="Proteomes" id="UP001176941">
    <property type="component" value="Chromosome 5"/>
</dbReference>
<evidence type="ECO:0000313" key="2">
    <source>
        <dbReference type="Proteomes" id="UP001176941"/>
    </source>
</evidence>
<dbReference type="EMBL" id="OX459941">
    <property type="protein sequence ID" value="CAI9175840.1"/>
    <property type="molecule type" value="Genomic_DNA"/>
</dbReference>
<organism evidence="1 2">
    <name type="scientific">Rangifer tarandus platyrhynchus</name>
    <name type="common">Svalbard reindeer</name>
    <dbReference type="NCBI Taxonomy" id="3082113"/>
    <lineage>
        <taxon>Eukaryota</taxon>
        <taxon>Metazoa</taxon>
        <taxon>Chordata</taxon>
        <taxon>Craniata</taxon>
        <taxon>Vertebrata</taxon>
        <taxon>Euteleostomi</taxon>
        <taxon>Mammalia</taxon>
        <taxon>Eutheria</taxon>
        <taxon>Laurasiatheria</taxon>
        <taxon>Artiodactyla</taxon>
        <taxon>Ruminantia</taxon>
        <taxon>Pecora</taxon>
        <taxon>Cervidae</taxon>
        <taxon>Odocoileinae</taxon>
        <taxon>Rangifer</taxon>
    </lineage>
</organism>
<keyword evidence="2" id="KW-1185">Reference proteome</keyword>
<name>A0ABN8ZPK2_RANTA</name>
<protein>
    <submittedName>
        <fullName evidence="1">Uncharacterized protein</fullName>
    </submittedName>
</protein>